<evidence type="ECO:0000256" key="6">
    <source>
        <dbReference type="ARBA" id="ARBA00023244"/>
    </source>
</evidence>
<dbReference type="InterPro" id="IPR001260">
    <property type="entry name" value="Coprogen_oxidase_aer"/>
</dbReference>
<dbReference type="EMBL" id="JBFMKM010000003">
    <property type="protein sequence ID" value="KAL1311076.1"/>
    <property type="molecule type" value="Genomic_DNA"/>
</dbReference>
<feature type="region of interest" description="Disordered" evidence="7">
    <location>
        <begin position="90"/>
        <end position="109"/>
    </location>
</feature>
<comment type="subunit">
    <text evidence="3">Homodimer.</text>
</comment>
<proteinExistence type="inferred from homology"/>
<feature type="compositionally biased region" description="Basic and acidic residues" evidence="7">
    <location>
        <begin position="90"/>
        <end position="105"/>
    </location>
</feature>
<evidence type="ECO:0000256" key="4">
    <source>
        <dbReference type="ARBA" id="ARBA00012869"/>
    </source>
</evidence>
<comment type="caution">
    <text evidence="8">The sequence shown here is derived from an EMBL/GenBank/DDBJ whole genome shotgun (WGS) entry which is preliminary data.</text>
</comment>
<feature type="compositionally biased region" description="Low complexity" evidence="7">
    <location>
        <begin position="8"/>
        <end position="22"/>
    </location>
</feature>
<dbReference type="PANTHER" id="PTHR10755">
    <property type="entry name" value="COPROPORPHYRINOGEN III OXIDASE, MITOCHONDRIAL"/>
    <property type="match status" value="1"/>
</dbReference>
<feature type="region of interest" description="Disordered" evidence="7">
    <location>
        <begin position="1"/>
        <end position="22"/>
    </location>
</feature>
<dbReference type="RefSeq" id="XP_069203925.1">
    <property type="nucleotide sequence ID" value="XM_069348543.1"/>
</dbReference>
<evidence type="ECO:0000256" key="1">
    <source>
        <dbReference type="ARBA" id="ARBA00005168"/>
    </source>
</evidence>
<dbReference type="InterPro" id="IPR036406">
    <property type="entry name" value="Coprogen_oxidase_aer_sf"/>
</dbReference>
<keyword evidence="6" id="KW-0627">Porphyrin biosynthesis</keyword>
<dbReference type="Pfam" id="PF01218">
    <property type="entry name" value="Coprogen_oxidas"/>
    <property type="match status" value="1"/>
</dbReference>
<sequence length="206" mass="23208">MNTSPLISALRRSAQSTRTSTLSRTVRLRDVRLNKTQARWIGDHGGRPPHPPGAQEPSRVIAPKTRIAVGIVFVGSLIYSMATGNVEHTEAPSIAERDQLSKRESGVTQASPMRLRMEKFIKEKQEEIVRALEEVDGTRFTIDKWDRPNGGGGITCVLQDGKVFEKGESTHQLSTVRYRERQSLKCESITRRWIPMSRVWSFLLPA</sequence>
<comment type="similarity">
    <text evidence="2">Belongs to the aerobic coproporphyrinogen-III oxidase family.</text>
</comment>
<dbReference type="GeneID" id="95974988"/>
<keyword evidence="5" id="KW-0560">Oxidoreductase</keyword>
<organism evidence="8 9">
    <name type="scientific">Neodothiora populina</name>
    <dbReference type="NCBI Taxonomy" id="2781224"/>
    <lineage>
        <taxon>Eukaryota</taxon>
        <taxon>Fungi</taxon>
        <taxon>Dikarya</taxon>
        <taxon>Ascomycota</taxon>
        <taxon>Pezizomycotina</taxon>
        <taxon>Dothideomycetes</taxon>
        <taxon>Dothideomycetidae</taxon>
        <taxon>Dothideales</taxon>
        <taxon>Dothioraceae</taxon>
        <taxon>Neodothiora</taxon>
    </lineage>
</organism>
<keyword evidence="9" id="KW-1185">Reference proteome</keyword>
<evidence type="ECO:0000313" key="8">
    <source>
        <dbReference type="EMBL" id="KAL1311076.1"/>
    </source>
</evidence>
<dbReference type="PRINTS" id="PR00073">
    <property type="entry name" value="COPRGNOXDASE"/>
</dbReference>
<dbReference type="EC" id="1.3.3.3" evidence="4"/>
<dbReference type="Gene3D" id="3.40.1500.10">
    <property type="entry name" value="Coproporphyrinogen III oxidase, aerobic"/>
    <property type="match status" value="1"/>
</dbReference>
<protein>
    <recommendedName>
        <fullName evidence="4">coproporphyrinogen oxidase</fullName>
        <ecNumber evidence="4">1.3.3.3</ecNumber>
    </recommendedName>
</protein>
<evidence type="ECO:0000256" key="2">
    <source>
        <dbReference type="ARBA" id="ARBA00010644"/>
    </source>
</evidence>
<reference evidence="8 9" key="1">
    <citation type="submission" date="2024-07" db="EMBL/GenBank/DDBJ databases">
        <title>Draft sequence of the Neodothiora populina.</title>
        <authorList>
            <person name="Drown D.D."/>
            <person name="Schuette U.S."/>
            <person name="Buechlein A.B."/>
            <person name="Rusch D.R."/>
            <person name="Winton L.W."/>
            <person name="Adams G.A."/>
        </authorList>
    </citation>
    <scope>NUCLEOTIDE SEQUENCE [LARGE SCALE GENOMIC DNA]</scope>
    <source>
        <strain evidence="8 9">CPC 39397</strain>
    </source>
</reference>
<dbReference type="SUPFAM" id="SSF102886">
    <property type="entry name" value="Coproporphyrinogen III oxidase"/>
    <property type="match status" value="1"/>
</dbReference>
<evidence type="ECO:0000256" key="5">
    <source>
        <dbReference type="ARBA" id="ARBA00023002"/>
    </source>
</evidence>
<dbReference type="PANTHER" id="PTHR10755:SF0">
    <property type="entry name" value="OXYGEN-DEPENDENT COPROPORPHYRINOGEN-III OXIDASE, MITOCHONDRIAL"/>
    <property type="match status" value="1"/>
</dbReference>
<evidence type="ECO:0000256" key="7">
    <source>
        <dbReference type="SAM" id="MobiDB-lite"/>
    </source>
</evidence>
<dbReference type="Proteomes" id="UP001562354">
    <property type="component" value="Unassembled WGS sequence"/>
</dbReference>
<accession>A0ABR3PNE3</accession>
<comment type="pathway">
    <text evidence="1">Porphyrin-containing compound metabolism; protoporphyrin-IX biosynthesis; protoporphyrinogen-IX from coproporphyrinogen-III (O2 route): step 1/1.</text>
</comment>
<evidence type="ECO:0000256" key="3">
    <source>
        <dbReference type="ARBA" id="ARBA00011738"/>
    </source>
</evidence>
<name>A0ABR3PNE3_9PEZI</name>
<evidence type="ECO:0000313" key="9">
    <source>
        <dbReference type="Proteomes" id="UP001562354"/>
    </source>
</evidence>
<gene>
    <name evidence="8" type="ORF">AAFC00_001285</name>
</gene>